<gene>
    <name evidence="2" type="ORF">ENJ51_01605</name>
</gene>
<evidence type="ECO:0000259" key="1">
    <source>
        <dbReference type="PROSITE" id="PS50011"/>
    </source>
</evidence>
<sequence>IYYQQERSADKKNKLQIMIDRPPFKMATDHALTQIPLTWPRELLYQKGKFVGYLMPKIGKSSSIFTFYLPNLRKKHHPAVDHRHLYQIAKNLANIMYNLHLHGYIIGDINQKNILISKNVWVTLVDVDSFQVKNLYGEVFHCPVGVAEYTPPELQGMALKEVERTTNHDRFGLAVLLFQLLMQGFHPFAGVPISSGFSTTEKFDLYCIKKGIFPYQSNQKFTPPPNAPRFTALPDELQRLFSRCFIKGHQYPDYRPTAYDWVIALNHC</sequence>
<dbReference type="SUPFAM" id="SSF56112">
    <property type="entry name" value="Protein kinase-like (PK-like)"/>
    <property type="match status" value="1"/>
</dbReference>
<dbReference type="GO" id="GO:0005524">
    <property type="term" value="F:ATP binding"/>
    <property type="evidence" value="ECO:0007669"/>
    <property type="project" value="InterPro"/>
</dbReference>
<dbReference type="Proteomes" id="UP000885750">
    <property type="component" value="Unassembled WGS sequence"/>
</dbReference>
<dbReference type="EMBL" id="DRMS01000058">
    <property type="protein sequence ID" value="HFC91489.1"/>
    <property type="molecule type" value="Genomic_DNA"/>
</dbReference>
<dbReference type="GO" id="GO:0004672">
    <property type="term" value="F:protein kinase activity"/>
    <property type="evidence" value="ECO:0007669"/>
    <property type="project" value="InterPro"/>
</dbReference>
<name>A0A7V2WU76_LEUMU</name>
<protein>
    <submittedName>
        <fullName evidence="2">DNA-binding protein</fullName>
    </submittedName>
</protein>
<dbReference type="InterPro" id="IPR011009">
    <property type="entry name" value="Kinase-like_dom_sf"/>
</dbReference>
<accession>A0A7V2WU76</accession>
<evidence type="ECO:0000313" key="2">
    <source>
        <dbReference type="EMBL" id="HFC91489.1"/>
    </source>
</evidence>
<dbReference type="AlphaFoldDB" id="A0A7V2WU76"/>
<feature type="domain" description="Protein kinase" evidence="1">
    <location>
        <begin position="1"/>
        <end position="268"/>
    </location>
</feature>
<keyword evidence="2" id="KW-0238">DNA-binding</keyword>
<dbReference type="InterPro" id="IPR000719">
    <property type="entry name" value="Prot_kinase_dom"/>
</dbReference>
<dbReference type="PROSITE" id="PS50011">
    <property type="entry name" value="PROTEIN_KINASE_DOM"/>
    <property type="match status" value="1"/>
</dbReference>
<feature type="non-terminal residue" evidence="2">
    <location>
        <position position="1"/>
    </location>
</feature>
<dbReference type="GO" id="GO:0003677">
    <property type="term" value="F:DNA binding"/>
    <property type="evidence" value="ECO:0007669"/>
    <property type="project" value="UniProtKB-KW"/>
</dbReference>
<proteinExistence type="predicted"/>
<dbReference type="Pfam" id="PF00069">
    <property type="entry name" value="Pkinase"/>
    <property type="match status" value="1"/>
</dbReference>
<comment type="caution">
    <text evidence="2">The sequence shown here is derived from an EMBL/GenBank/DDBJ whole genome shotgun (WGS) entry which is preliminary data.</text>
</comment>
<reference evidence="2" key="1">
    <citation type="journal article" date="2020" name="mSystems">
        <title>Genome- and Community-Level Interaction Insights into Carbon Utilization and Element Cycling Functions of Hydrothermarchaeota in Hydrothermal Sediment.</title>
        <authorList>
            <person name="Zhou Z."/>
            <person name="Liu Y."/>
            <person name="Xu W."/>
            <person name="Pan J."/>
            <person name="Luo Z.H."/>
            <person name="Li M."/>
        </authorList>
    </citation>
    <scope>NUCLEOTIDE SEQUENCE [LARGE SCALE GENOMIC DNA]</scope>
    <source>
        <strain evidence="2">HyVt-493</strain>
    </source>
</reference>
<dbReference type="Gene3D" id="1.10.510.10">
    <property type="entry name" value="Transferase(Phosphotransferase) domain 1"/>
    <property type="match status" value="1"/>
</dbReference>
<organism evidence="2">
    <name type="scientific">Leucothrix mucor</name>
    <dbReference type="NCBI Taxonomy" id="45248"/>
    <lineage>
        <taxon>Bacteria</taxon>
        <taxon>Pseudomonadati</taxon>
        <taxon>Pseudomonadota</taxon>
        <taxon>Gammaproteobacteria</taxon>
        <taxon>Thiotrichales</taxon>
        <taxon>Thiotrichaceae</taxon>
        <taxon>Leucothrix</taxon>
    </lineage>
</organism>